<evidence type="ECO:0000256" key="1">
    <source>
        <dbReference type="ARBA" id="ARBA00008061"/>
    </source>
</evidence>
<evidence type="ECO:0000259" key="4">
    <source>
        <dbReference type="SMART" id="SM00642"/>
    </source>
</evidence>
<proteinExistence type="inferred from homology"/>
<comment type="catalytic activity">
    <reaction evidence="3">
        <text>Endohydrolysis of (1-&gt;4)-alpha-D-glucosidic linkages in polysaccharides containing three or more (1-&gt;4)-alpha-linked D-glucose units.</text>
        <dbReference type="EC" id="3.2.1.1"/>
    </reaction>
</comment>
<dbReference type="SMART" id="SM00642">
    <property type="entry name" value="Aamy"/>
    <property type="match status" value="1"/>
</dbReference>
<reference evidence="5 6" key="1">
    <citation type="submission" date="2023-09" db="EMBL/GenBank/DDBJ databases">
        <authorList>
            <person name="Rey-Velasco X."/>
        </authorList>
    </citation>
    <scope>NUCLEOTIDE SEQUENCE [LARGE SCALE GENOMIC DNA]</scope>
    <source>
        <strain evidence="5 6">F117</strain>
    </source>
</reference>
<dbReference type="Gene3D" id="3.90.400.10">
    <property type="entry name" value="Oligo-1,6-glucosidase, Domain 2"/>
    <property type="match status" value="1"/>
</dbReference>
<accession>A0ABU3D9J3</accession>
<dbReference type="EMBL" id="JAVRHK010000014">
    <property type="protein sequence ID" value="MDT0678019.1"/>
    <property type="molecule type" value="Genomic_DNA"/>
</dbReference>
<dbReference type="PANTHER" id="PTHR10357:SF219">
    <property type="entry name" value="MALTOSE ALPHA-D-GLUCOSYLTRANSFERASE"/>
    <property type="match status" value="1"/>
</dbReference>
<dbReference type="Gene3D" id="3.20.20.80">
    <property type="entry name" value="Glycosidases"/>
    <property type="match status" value="1"/>
</dbReference>
<evidence type="ECO:0000313" key="6">
    <source>
        <dbReference type="Proteomes" id="UP001262582"/>
    </source>
</evidence>
<evidence type="ECO:0000313" key="5">
    <source>
        <dbReference type="EMBL" id="MDT0678019.1"/>
    </source>
</evidence>
<dbReference type="SUPFAM" id="SSF51011">
    <property type="entry name" value="Glycosyl hydrolase domain"/>
    <property type="match status" value="1"/>
</dbReference>
<dbReference type="PRINTS" id="PR00110">
    <property type="entry name" value="ALPHAAMYLASE"/>
</dbReference>
<dbReference type="InterPro" id="IPR017853">
    <property type="entry name" value="GH"/>
</dbReference>
<dbReference type="InterPro" id="IPR006047">
    <property type="entry name" value="GH13_cat_dom"/>
</dbReference>
<keyword evidence="3" id="KW-0326">Glycosidase</keyword>
<dbReference type="InterPro" id="IPR045857">
    <property type="entry name" value="O16G_dom_2"/>
</dbReference>
<evidence type="ECO:0000256" key="3">
    <source>
        <dbReference type="RuleBase" id="RU361134"/>
    </source>
</evidence>
<dbReference type="CDD" id="cd11334">
    <property type="entry name" value="AmyAc_TreS"/>
    <property type="match status" value="1"/>
</dbReference>
<dbReference type="SUPFAM" id="SSF51445">
    <property type="entry name" value="(Trans)glycosidases"/>
    <property type="match status" value="1"/>
</dbReference>
<dbReference type="Gene3D" id="2.60.40.1180">
    <property type="entry name" value="Golgi alpha-mannosidase II"/>
    <property type="match status" value="1"/>
</dbReference>
<feature type="domain" description="Glycosyl hydrolase family 13 catalytic" evidence="4">
    <location>
        <begin position="13"/>
        <end position="415"/>
    </location>
</feature>
<dbReference type="Pfam" id="PF00128">
    <property type="entry name" value="Alpha-amylase"/>
    <property type="match status" value="2"/>
</dbReference>
<name>A0ABU3D9J3_9FLAO</name>
<dbReference type="InterPro" id="IPR013780">
    <property type="entry name" value="Glyco_hydro_b"/>
</dbReference>
<keyword evidence="6" id="KW-1185">Reference proteome</keyword>
<dbReference type="Proteomes" id="UP001262582">
    <property type="component" value="Unassembled WGS sequence"/>
</dbReference>
<keyword evidence="3" id="KW-0378">Hydrolase</keyword>
<dbReference type="RefSeq" id="WP_311504358.1">
    <property type="nucleotide sequence ID" value="NZ_JAVRHK010000014.1"/>
</dbReference>
<gene>
    <name evidence="5" type="ORF">RM539_15655</name>
</gene>
<dbReference type="EC" id="3.2.1.1" evidence="3"/>
<comment type="caution">
    <text evidence="5">The sequence shown here is derived from an EMBL/GenBank/DDBJ whole genome shotgun (WGS) entry which is preliminary data.</text>
</comment>
<evidence type="ECO:0000256" key="2">
    <source>
        <dbReference type="RuleBase" id="RU003615"/>
    </source>
</evidence>
<organism evidence="5 6">
    <name type="scientific">Autumnicola musiva</name>
    <dbReference type="NCBI Taxonomy" id="3075589"/>
    <lineage>
        <taxon>Bacteria</taxon>
        <taxon>Pseudomonadati</taxon>
        <taxon>Bacteroidota</taxon>
        <taxon>Flavobacteriia</taxon>
        <taxon>Flavobacteriales</taxon>
        <taxon>Flavobacteriaceae</taxon>
        <taxon>Autumnicola</taxon>
    </lineage>
</organism>
<dbReference type="InterPro" id="IPR006046">
    <property type="entry name" value="Alpha_amylase"/>
</dbReference>
<sequence length="542" mass="63929">MSRFWYKNAIIYSLDVESFMDSDGDGVGDFTGLRHRLNYLKHLGVDCLWLLPFYDTPNRDNGYDVRDYYQLDRRLGDLGRFAEFVENAEEIGIRVIIDLVVNHTSEEHFWFQEARKNKNSRYRNFYIWADEKPEEDGTHVIFGEEQDGTNWHYDEEAGQYYYHSFYPFQPDLNLSNPDVQDEIMRIMHFWLKLGISGFRMDAVTHMLRKKGNIEFEDDPHDILRKFRRSVQENKTDAVLLAEVDVDPKRYKDFFGDSDQMHMLLNFYINNYIFLALARREATALAEAIELLPAHAPTEQMANFLRNHDELDLERLSEQEREEVFKAFAPKEDMRIYGRGIRRRLAPMLNNDRQRLEMVYSLLLTLPGTPLLRYGQEISMGEDLDLKGRDSVRTLMQWNSQKNGGFSTAKQENLVRKSIAEGTNGYKINSVQSQQRDSSSFLNWITRAINYRKECPEFGKGEVRIMETGNKKVLTILRETDSGLALAMHNFCDEDQEIKLDLDQKEQMLEIFADKEYSRSTLENPIEISAYGYRWFREKRNFL</sequence>
<dbReference type="PANTHER" id="PTHR10357">
    <property type="entry name" value="ALPHA-AMYLASE FAMILY MEMBER"/>
    <property type="match status" value="1"/>
</dbReference>
<comment type="similarity">
    <text evidence="1 2">Belongs to the glycosyl hydrolase 13 family.</text>
</comment>
<protein>
    <recommendedName>
        <fullName evidence="3">Alpha-amylase</fullName>
        <ecNumber evidence="3">3.2.1.1</ecNumber>
    </recommendedName>
</protein>
<keyword evidence="3" id="KW-0119">Carbohydrate metabolism</keyword>